<evidence type="ECO:0000313" key="3">
    <source>
        <dbReference type="Proteomes" id="UP001221757"/>
    </source>
</evidence>
<feature type="region of interest" description="Disordered" evidence="1">
    <location>
        <begin position="42"/>
        <end position="199"/>
    </location>
</feature>
<comment type="caution">
    <text evidence="2">The sequence shown here is derived from an EMBL/GenBank/DDBJ whole genome shotgun (WGS) entry which is preliminary data.</text>
</comment>
<proteinExistence type="predicted"/>
<accession>A0AAD7M7P4</accession>
<dbReference type="AlphaFoldDB" id="A0AAD7M7P4"/>
<name>A0AAD7M7P4_MYCRO</name>
<evidence type="ECO:0000313" key="2">
    <source>
        <dbReference type="EMBL" id="KAJ7705011.1"/>
    </source>
</evidence>
<keyword evidence="3" id="KW-1185">Reference proteome</keyword>
<gene>
    <name evidence="2" type="ORF">B0H17DRAFT_1302047</name>
</gene>
<feature type="compositionally biased region" description="Polar residues" evidence="1">
    <location>
        <begin position="137"/>
        <end position="147"/>
    </location>
</feature>
<feature type="compositionally biased region" description="Low complexity" evidence="1">
    <location>
        <begin position="107"/>
        <end position="130"/>
    </location>
</feature>
<dbReference type="EMBL" id="JARKIE010000009">
    <property type="protein sequence ID" value="KAJ7705011.1"/>
    <property type="molecule type" value="Genomic_DNA"/>
</dbReference>
<dbReference type="Proteomes" id="UP001221757">
    <property type="component" value="Unassembled WGS sequence"/>
</dbReference>
<protein>
    <submittedName>
        <fullName evidence="2">Uncharacterized protein</fullName>
    </submittedName>
</protein>
<evidence type="ECO:0000256" key="1">
    <source>
        <dbReference type="SAM" id="MobiDB-lite"/>
    </source>
</evidence>
<reference evidence="2" key="1">
    <citation type="submission" date="2023-03" db="EMBL/GenBank/DDBJ databases">
        <title>Massive genome expansion in bonnet fungi (Mycena s.s.) driven by repeated elements and novel gene families across ecological guilds.</title>
        <authorList>
            <consortium name="Lawrence Berkeley National Laboratory"/>
            <person name="Harder C.B."/>
            <person name="Miyauchi S."/>
            <person name="Viragh M."/>
            <person name="Kuo A."/>
            <person name="Thoen E."/>
            <person name="Andreopoulos B."/>
            <person name="Lu D."/>
            <person name="Skrede I."/>
            <person name="Drula E."/>
            <person name="Henrissat B."/>
            <person name="Morin E."/>
            <person name="Kohler A."/>
            <person name="Barry K."/>
            <person name="LaButti K."/>
            <person name="Morin E."/>
            <person name="Salamov A."/>
            <person name="Lipzen A."/>
            <person name="Mereny Z."/>
            <person name="Hegedus B."/>
            <person name="Baldrian P."/>
            <person name="Stursova M."/>
            <person name="Weitz H."/>
            <person name="Taylor A."/>
            <person name="Grigoriev I.V."/>
            <person name="Nagy L.G."/>
            <person name="Martin F."/>
            <person name="Kauserud H."/>
        </authorList>
    </citation>
    <scope>NUCLEOTIDE SEQUENCE</scope>
    <source>
        <strain evidence="2">CBHHK067</strain>
    </source>
</reference>
<sequence>MTAVAGAPRGRHRSCDQSNLFEGRRRRHSVLFRCPESSSVETMSFLPIPSPPPTSRFKCPKKKASQQDDVPPLPSIEPLNPEIKLDPHFDEMDGNIDRTILSNGGNDASSPSSGFASSHSHSDSSQFGSPLKFNNPFLPSSQLQSVFYQPPRKPSRKVLSNTIVPLPGPPRPRRPRQVLTEGGTAPESSLSDQFASGGATAAHPRVDRCIYMASVSGSASG</sequence>
<organism evidence="2 3">
    <name type="scientific">Mycena rosella</name>
    <name type="common">Pink bonnet</name>
    <name type="synonym">Agaricus rosellus</name>
    <dbReference type="NCBI Taxonomy" id="1033263"/>
    <lineage>
        <taxon>Eukaryota</taxon>
        <taxon>Fungi</taxon>
        <taxon>Dikarya</taxon>
        <taxon>Basidiomycota</taxon>
        <taxon>Agaricomycotina</taxon>
        <taxon>Agaricomycetes</taxon>
        <taxon>Agaricomycetidae</taxon>
        <taxon>Agaricales</taxon>
        <taxon>Marasmiineae</taxon>
        <taxon>Mycenaceae</taxon>
        <taxon>Mycena</taxon>
    </lineage>
</organism>